<dbReference type="GO" id="GO:0022857">
    <property type="term" value="F:transmembrane transporter activity"/>
    <property type="evidence" value="ECO:0007669"/>
    <property type="project" value="InterPro"/>
</dbReference>
<comment type="subcellular location">
    <subcellularLocation>
        <location evidence="1">Membrane</location>
        <topology evidence="1">Multi-pass membrane protein</topology>
    </subcellularLocation>
</comment>
<dbReference type="PIRSF" id="PIRSF002744">
    <property type="entry name" value="Pur-cyt_permease"/>
    <property type="match status" value="1"/>
</dbReference>
<dbReference type="Proteomes" id="UP000807469">
    <property type="component" value="Unassembled WGS sequence"/>
</dbReference>
<evidence type="ECO:0000313" key="9">
    <source>
        <dbReference type="EMBL" id="KAF9482728.1"/>
    </source>
</evidence>
<evidence type="ECO:0000256" key="7">
    <source>
        <dbReference type="PIRNR" id="PIRNR002744"/>
    </source>
</evidence>
<dbReference type="InterPro" id="IPR001248">
    <property type="entry name" value="Pur-cyt_permease"/>
</dbReference>
<comment type="similarity">
    <text evidence="2 7">Belongs to the purine-cytosine permease (2.A.39) family.</text>
</comment>
<feature type="transmembrane region" description="Helical" evidence="8">
    <location>
        <begin position="133"/>
        <end position="152"/>
    </location>
</feature>
<feature type="transmembrane region" description="Helical" evidence="8">
    <location>
        <begin position="237"/>
        <end position="258"/>
    </location>
</feature>
<dbReference type="Gene3D" id="1.10.4160.10">
    <property type="entry name" value="Hydantoin permease"/>
    <property type="match status" value="1"/>
</dbReference>
<sequence>MSDLDIKETVSEHEKQEELISTVPVKSSKIQGWSHWLTTWGVEMRGINPVPIEERTDIQYSKICYVFLSSNMNILAFSIGTIGPVAFGLSIRDSCLVIVFFNLICAIFPAYFSTWGPRLGMRQMILARYTFGYYGVILPCVLNLASVIGFSVSNCILGGQTLASVTNGHLSWTVGIVIFTLISVLVSFCGYKFLNWYERIAWIPILVTFIIVVGVGGKHLNNLPPSIPPTASSILGFAGTQAGYTITWSGFAADYAIYLQPKRASWKVFWYSYTGLFVPTALLACVGAAFAGAAPSIPLWNDSYAGGNVGGLLEAALQPVGGFGKFLTVLLSLSVAANLVSIFYSASFNFQVFIPHLVVVPRYVFTVVTAAVVLPISIVGAHRFYAAIINFLSLIGYWCSAFVAMLLVEHLYFRSNNFGNYDLDAWNVPKRLPPGFAAVGSGLLSFALVIPCVSQVWFTGPIAKTTGDLGFEVAFILNIIIYPPLRWLEIRYTGHL</sequence>
<gene>
    <name evidence="9" type="ORF">BDN70DRAFT_852878</name>
</gene>
<accession>A0A9P5Z8T9</accession>
<dbReference type="InterPro" id="IPR026030">
    <property type="entry name" value="Pur-cyt_permease_Fcy2/21/22"/>
</dbReference>
<keyword evidence="4 8" id="KW-0812">Transmembrane</keyword>
<dbReference type="OrthoDB" id="2116389at2759"/>
<proteinExistence type="inferred from homology"/>
<organism evidence="9 10">
    <name type="scientific">Pholiota conissans</name>
    <dbReference type="NCBI Taxonomy" id="109636"/>
    <lineage>
        <taxon>Eukaryota</taxon>
        <taxon>Fungi</taxon>
        <taxon>Dikarya</taxon>
        <taxon>Basidiomycota</taxon>
        <taxon>Agaricomycotina</taxon>
        <taxon>Agaricomycetes</taxon>
        <taxon>Agaricomycetidae</taxon>
        <taxon>Agaricales</taxon>
        <taxon>Agaricineae</taxon>
        <taxon>Strophariaceae</taxon>
        <taxon>Pholiota</taxon>
    </lineage>
</organism>
<dbReference type="EMBL" id="MU155162">
    <property type="protein sequence ID" value="KAF9482728.1"/>
    <property type="molecule type" value="Genomic_DNA"/>
</dbReference>
<protein>
    <submittedName>
        <fullName evidence="9">NCS cytosine-purine permease</fullName>
    </submittedName>
</protein>
<keyword evidence="5 8" id="KW-1133">Transmembrane helix</keyword>
<comment type="caution">
    <text evidence="9">The sequence shown here is derived from an EMBL/GenBank/DDBJ whole genome shotgun (WGS) entry which is preliminary data.</text>
</comment>
<keyword evidence="3 7" id="KW-0813">Transport</keyword>
<evidence type="ECO:0000256" key="5">
    <source>
        <dbReference type="ARBA" id="ARBA00022989"/>
    </source>
</evidence>
<dbReference type="PANTHER" id="PTHR31806:SF5">
    <property type="entry name" value="PURINE-CYTOSINE PERMEASE FCY21"/>
    <property type="match status" value="1"/>
</dbReference>
<evidence type="ECO:0000256" key="2">
    <source>
        <dbReference type="ARBA" id="ARBA00008974"/>
    </source>
</evidence>
<feature type="transmembrane region" description="Helical" evidence="8">
    <location>
        <begin position="469"/>
        <end position="488"/>
    </location>
</feature>
<evidence type="ECO:0000313" key="10">
    <source>
        <dbReference type="Proteomes" id="UP000807469"/>
    </source>
</evidence>
<feature type="transmembrane region" description="Helical" evidence="8">
    <location>
        <begin position="436"/>
        <end position="457"/>
    </location>
</feature>
<name>A0A9P5Z8T9_9AGAR</name>
<dbReference type="AlphaFoldDB" id="A0A9P5Z8T9"/>
<feature type="transmembrane region" description="Helical" evidence="8">
    <location>
        <begin position="384"/>
        <end position="408"/>
    </location>
</feature>
<dbReference type="GO" id="GO:0005886">
    <property type="term" value="C:plasma membrane"/>
    <property type="evidence" value="ECO:0007669"/>
    <property type="project" value="TreeGrafter"/>
</dbReference>
<feature type="transmembrane region" description="Helical" evidence="8">
    <location>
        <begin position="270"/>
        <end position="294"/>
    </location>
</feature>
<feature type="transmembrane region" description="Helical" evidence="8">
    <location>
        <begin position="326"/>
        <end position="345"/>
    </location>
</feature>
<reference evidence="9" key="1">
    <citation type="submission" date="2020-11" db="EMBL/GenBank/DDBJ databases">
        <authorList>
            <consortium name="DOE Joint Genome Institute"/>
            <person name="Ahrendt S."/>
            <person name="Riley R."/>
            <person name="Andreopoulos W."/>
            <person name="Labutti K."/>
            <person name="Pangilinan J."/>
            <person name="Ruiz-Duenas F.J."/>
            <person name="Barrasa J.M."/>
            <person name="Sanchez-Garcia M."/>
            <person name="Camarero S."/>
            <person name="Miyauchi S."/>
            <person name="Serrano A."/>
            <person name="Linde D."/>
            <person name="Babiker R."/>
            <person name="Drula E."/>
            <person name="Ayuso-Fernandez I."/>
            <person name="Pacheco R."/>
            <person name="Padilla G."/>
            <person name="Ferreira P."/>
            <person name="Barriuso J."/>
            <person name="Kellner H."/>
            <person name="Castanera R."/>
            <person name="Alfaro M."/>
            <person name="Ramirez L."/>
            <person name="Pisabarro A.G."/>
            <person name="Kuo A."/>
            <person name="Tritt A."/>
            <person name="Lipzen A."/>
            <person name="He G."/>
            <person name="Yan M."/>
            <person name="Ng V."/>
            <person name="Cullen D."/>
            <person name="Martin F."/>
            <person name="Rosso M.-N."/>
            <person name="Henrissat B."/>
            <person name="Hibbett D."/>
            <person name="Martinez A.T."/>
            <person name="Grigoriev I.V."/>
        </authorList>
    </citation>
    <scope>NUCLEOTIDE SEQUENCE</scope>
    <source>
        <strain evidence="9">CIRM-BRFM 674</strain>
    </source>
</reference>
<dbReference type="PANTHER" id="PTHR31806">
    <property type="entry name" value="PURINE-CYTOSINE PERMEASE FCY2-RELATED"/>
    <property type="match status" value="1"/>
</dbReference>
<feature type="transmembrane region" description="Helical" evidence="8">
    <location>
        <begin position="200"/>
        <end position="217"/>
    </location>
</feature>
<keyword evidence="6 7" id="KW-0472">Membrane</keyword>
<keyword evidence="10" id="KW-1185">Reference proteome</keyword>
<feature type="transmembrane region" description="Helical" evidence="8">
    <location>
        <begin position="91"/>
        <end position="112"/>
    </location>
</feature>
<evidence type="ECO:0000256" key="6">
    <source>
        <dbReference type="ARBA" id="ARBA00023136"/>
    </source>
</evidence>
<feature type="transmembrane region" description="Helical" evidence="8">
    <location>
        <begin position="172"/>
        <end position="193"/>
    </location>
</feature>
<dbReference type="Pfam" id="PF02133">
    <property type="entry name" value="Transp_cyt_pur"/>
    <property type="match status" value="1"/>
</dbReference>
<feature type="transmembrane region" description="Helical" evidence="8">
    <location>
        <begin position="357"/>
        <end position="378"/>
    </location>
</feature>
<evidence type="ECO:0000256" key="4">
    <source>
        <dbReference type="ARBA" id="ARBA00022692"/>
    </source>
</evidence>
<evidence type="ECO:0000256" key="1">
    <source>
        <dbReference type="ARBA" id="ARBA00004141"/>
    </source>
</evidence>
<evidence type="ECO:0000256" key="3">
    <source>
        <dbReference type="ARBA" id="ARBA00022448"/>
    </source>
</evidence>
<evidence type="ECO:0000256" key="8">
    <source>
        <dbReference type="SAM" id="Phobius"/>
    </source>
</evidence>
<feature type="transmembrane region" description="Helical" evidence="8">
    <location>
        <begin position="63"/>
        <end position="85"/>
    </location>
</feature>